<protein>
    <submittedName>
        <fullName evidence="2">Uncharacterized protein</fullName>
    </submittedName>
</protein>
<evidence type="ECO:0000256" key="1">
    <source>
        <dbReference type="SAM" id="MobiDB-lite"/>
    </source>
</evidence>
<dbReference type="Proteomes" id="UP000102282">
    <property type="component" value="Genome"/>
</dbReference>
<evidence type="ECO:0000313" key="3">
    <source>
        <dbReference type="Proteomes" id="UP000102282"/>
    </source>
</evidence>
<dbReference type="EMBL" id="AY666015">
    <property type="protein sequence ID" value="AAV91063.1"/>
    <property type="molecule type" value="Genomic_DNA"/>
</dbReference>
<dbReference type="InterPro" id="IPR043656">
    <property type="entry name" value="DUF5877"/>
</dbReference>
<name>Q5GAI0_9VIRU</name>
<accession>Q5GAI0</accession>
<gene>
    <name evidence="2" type="ORF">GIV36</name>
</gene>
<dbReference type="Pfam" id="PF19205">
    <property type="entry name" value="DUF5877"/>
    <property type="match status" value="1"/>
</dbReference>
<feature type="region of interest" description="Disordered" evidence="1">
    <location>
        <begin position="169"/>
        <end position="196"/>
    </location>
</feature>
<reference evidence="2 3" key="1">
    <citation type="journal article" date="2005" name="J. Virol.">
        <title>Complete genome sequence of the grouper iridovirus and comparison of genomic organization with those of other iridoviruses.</title>
        <authorList>
            <person name="Tsai C.T."/>
            <person name="Ting J.W."/>
            <person name="Wu M.H."/>
            <person name="Wu M.F."/>
            <person name="Guo I.C."/>
            <person name="Chang C.Y."/>
        </authorList>
    </citation>
    <scope>NUCLEOTIDE SEQUENCE [LARGE SCALE GENOMIC DNA]</scope>
</reference>
<sequence length="548" mass="61930">MQLNTFTQLRRKGLSIAKEVQRDIEKEERKLKKKPPIPKLKKHSQQTFFATKYFTATPAQPSPLPIDPDFIRAQRAIGIPKKPGFVRDVDFVRISELPGLDAMKMALTLAPLQTDVSVNEVRVCHYLTRGLPASLIRTRMRLYGPNNDITTNKPEEMAEYRRLMKMRKVDPPTPRKLAAKRPKIEPSPPPETLAKSVSHPRTLIPQEKMVSIMTEAPWLNIQNVRGVILPAGTPGSLPAAGNKASRKWYLDNWLKIRMFQNPPVAFLKMDGTVMPETPEMYAAYVNYLQSYGKAVERAIPPPSREALRSLLDIYVKTGPEYADSLAAALPLTLPANTYEDLVVRAVAYAVPAFSGKNALLHQVRLREGRYAPNRFFGLLAEHVFAEIYTDRKLLQAWGDRIDELIQNRMKELRTQYRSIAVKDFTTRAKKTPALDMRHSAPDNLIPHTQEGDAMVSVINGKRAVVKAVPTKLTTAVDADLLAALQEPVYPPEEVMEVDRMPVIPEEVDYKADLYKKPKWTLEPTLIDKLNEYLDTRIVGQCQLDNGGI</sequence>
<organism evidence="2 3">
    <name type="scientific">Grouper iridovirus</name>
    <dbReference type="NCBI Taxonomy" id="127569"/>
    <lineage>
        <taxon>Viruses</taxon>
        <taxon>Varidnaviria</taxon>
        <taxon>Bamfordvirae</taxon>
        <taxon>Nucleocytoviricota</taxon>
        <taxon>Megaviricetes</taxon>
        <taxon>Pimascovirales</taxon>
        <taxon>Pimascovirales incertae sedis</taxon>
        <taxon>Iridoviridae</taxon>
        <taxon>Alphairidovirinae</taxon>
        <taxon>Ranavirus</taxon>
        <taxon>Ranavirus epinephelus1</taxon>
        <taxon>Singapore grouper iridovirus</taxon>
    </lineage>
</organism>
<proteinExistence type="predicted"/>
<evidence type="ECO:0000313" key="2">
    <source>
        <dbReference type="EMBL" id="AAV91063.1"/>
    </source>
</evidence>